<dbReference type="Gene3D" id="3.40.630.30">
    <property type="match status" value="1"/>
</dbReference>
<organism evidence="1 2">
    <name type="scientific">Trichormus variabilis NIES-23</name>
    <dbReference type="NCBI Taxonomy" id="1973479"/>
    <lineage>
        <taxon>Bacteria</taxon>
        <taxon>Bacillati</taxon>
        <taxon>Cyanobacteriota</taxon>
        <taxon>Cyanophyceae</taxon>
        <taxon>Nostocales</taxon>
        <taxon>Nostocaceae</taxon>
        <taxon>Trichormus</taxon>
    </lineage>
</organism>
<reference evidence="1 2" key="1">
    <citation type="submission" date="2017-06" db="EMBL/GenBank/DDBJ databases">
        <title>Genome sequencing of cyanobaciteial culture collection at National Institute for Environmental Studies (NIES).</title>
        <authorList>
            <person name="Hirose Y."/>
            <person name="Shimura Y."/>
            <person name="Fujisawa T."/>
            <person name="Nakamura Y."/>
            <person name="Kawachi M."/>
        </authorList>
    </citation>
    <scope>NUCLEOTIDE SEQUENCE [LARGE SCALE GENOMIC DNA]</scope>
    <source>
        <strain evidence="1 2">NIES-23</strain>
    </source>
</reference>
<sequence>MRLEGHFIKSLWFKNNWVDELWFAILDDEWN</sequence>
<evidence type="ECO:0000313" key="1">
    <source>
        <dbReference type="EMBL" id="BAY69142.1"/>
    </source>
</evidence>
<accession>A0A1Z4KJJ1</accession>
<name>A0A1Z4KJJ1_ANAVA</name>
<gene>
    <name evidence="1" type="ORF">NIES23_19340</name>
</gene>
<dbReference type="GO" id="GO:0016740">
    <property type="term" value="F:transferase activity"/>
    <property type="evidence" value="ECO:0007669"/>
    <property type="project" value="UniProtKB-KW"/>
</dbReference>
<protein>
    <submittedName>
        <fullName evidence="1">Putative acetyltransferase</fullName>
    </submittedName>
</protein>
<dbReference type="AlphaFoldDB" id="A0A1Z4KJJ1"/>
<evidence type="ECO:0000313" key="2">
    <source>
        <dbReference type="Proteomes" id="UP000217507"/>
    </source>
</evidence>
<proteinExistence type="predicted"/>
<keyword evidence="1" id="KW-0808">Transferase</keyword>
<dbReference type="EMBL" id="AP018216">
    <property type="protein sequence ID" value="BAY69142.1"/>
    <property type="molecule type" value="Genomic_DNA"/>
</dbReference>
<dbReference type="Proteomes" id="UP000217507">
    <property type="component" value="Chromosome"/>
</dbReference>